<feature type="compositionally biased region" description="Low complexity" evidence="1">
    <location>
        <begin position="746"/>
        <end position="760"/>
    </location>
</feature>
<dbReference type="PANTHER" id="PTHR30441:SF8">
    <property type="entry name" value="DUF748 DOMAIN-CONTAINING PROTEIN"/>
    <property type="match status" value="1"/>
</dbReference>
<feature type="transmembrane region" description="Helical" evidence="2">
    <location>
        <begin position="21"/>
        <end position="42"/>
    </location>
</feature>
<keyword evidence="2" id="KW-0472">Membrane</keyword>
<keyword evidence="2" id="KW-0812">Transmembrane</keyword>
<reference evidence="3 4" key="1">
    <citation type="submission" date="2020-08" db="EMBL/GenBank/DDBJ databases">
        <title>Genome sequencing of Purple Non-Sulfur Bacteria from various extreme environments.</title>
        <authorList>
            <person name="Mayer M."/>
        </authorList>
    </citation>
    <scope>NUCLEOTIDE SEQUENCE [LARGE SCALE GENOMIC DNA]</scope>
    <source>
        <strain evidence="3 4">2761</strain>
    </source>
</reference>
<sequence>MIDSSSFKGLLHEPRTKRLGLAVALLFVLVGIVGFFVLPPFVKSALLEQAGAALHRQVSVAGVSINPYALSVRIDGLVIEDGEGSEPLFAFDSLYVNVSVSSLFRGAPVIEELRLERPVLRLRRLAAQQYNISDLLDEFLSGPSSPTPAFSLNNIQLTGGRIEFDDRVTDEKHSVSDIELTLPFISSLPQVVDSFVDPAFSAKLDGSPLALGGRSKPFAQSRESELVLDIKGFDLTRYLDYVPVALPVKLQSAVLDSQIKLTFHQSADAGAALTVSGNAALADLRIEATNGEPLFAAQRVEAVVGDFDLAQRQLRIDRVALTQPQVYARARADGTLNWLAVLDAVAATGKTAVAAPPKEGASPVAPPAKAAASVSVPAAAAPALAWSLGEASVHDGSVHWLDETRGRPLKVELLGLDARLAGLASKAGQPASFALSGRIDGEERLSVGSFALKDGELDLAGKRIALGEISIDKLSALVRRAADGSLDTILPPLLRASPAPRGVAAPAASVPAGAKTAVAEHHVPAPAAGKGAAAAPWIVVARKVQGDEISLRLEDRAVQPAATQTISDFGFTIEHLTTEPGKSAQVKAHLRLNQKGEVEVAGDLGLAPLAARLQVDVKGLELLPLQPYFTDKLNIAVTRGQLTTKGVLDVRQPAAGPLAGGFKGQLTVGDFFAVDKINSADFLRWKSFYVGDIDFRLGPDSLSVGEVALTDFFARVIVSKEGKLNLAQIVRRDEPAAAAPATKDGSTATTTAAAPASAAPPAAPAVSRGDGKASVALATPASEAMPIRIGKVTLQGGSVNFTDNFVKPNYSANLRQIGGRISGLSSAPDTVATLDLRGSYDRIAPLSIKARLNPLAKETFLDLDAEIKGIEMTSFSPYSGKYAGYSIAKGKLSLFVKYRIEKRLLTAENRIFLDQLTFGDPVDSPLATKLPVTLAVSLLKNRNGEIDINLPISGSLDDPEFSIGGLVIKVILNLFVKAVTSPFALLGSLFGGGEELSNVDFAYGLSALDSTAQQRLDKLALALNDRPALKLEIAGSVAVERDREGLKVARLERAMRRLKRDDLVKKGVASGSSEEIVVSAAERPALLERVYRDEKFPKPRNLVGLVKSLPPEEMEKLILTNTVIDDEDLRDLGERRAARVRDWLVEKSGAPADRIFLLPPKLIREEGASDAAAAAKAGRVDFSLR</sequence>
<dbReference type="Pfam" id="PF05359">
    <property type="entry name" value="DUF748"/>
    <property type="match status" value="1"/>
</dbReference>
<dbReference type="AlphaFoldDB" id="A0A840GA07"/>
<accession>A0A840GA07</accession>
<protein>
    <recommendedName>
        <fullName evidence="5">DUF748 domain-containing protein</fullName>
    </recommendedName>
</protein>
<dbReference type="Proteomes" id="UP000587070">
    <property type="component" value="Unassembled WGS sequence"/>
</dbReference>
<dbReference type="InterPro" id="IPR008023">
    <property type="entry name" value="DUF748"/>
</dbReference>
<name>A0A840GA07_RHOTE</name>
<dbReference type="GO" id="GO:0090313">
    <property type="term" value="P:regulation of protein targeting to membrane"/>
    <property type="evidence" value="ECO:0007669"/>
    <property type="project" value="TreeGrafter"/>
</dbReference>
<evidence type="ECO:0000313" key="4">
    <source>
        <dbReference type="Proteomes" id="UP000587070"/>
    </source>
</evidence>
<evidence type="ECO:0008006" key="5">
    <source>
        <dbReference type="Google" id="ProtNLM"/>
    </source>
</evidence>
<keyword evidence="4" id="KW-1185">Reference proteome</keyword>
<keyword evidence="2" id="KW-1133">Transmembrane helix</keyword>
<evidence type="ECO:0000313" key="3">
    <source>
        <dbReference type="EMBL" id="MBB4249163.1"/>
    </source>
</evidence>
<dbReference type="InterPro" id="IPR036737">
    <property type="entry name" value="OmpA-like_sf"/>
</dbReference>
<feature type="region of interest" description="Disordered" evidence="1">
    <location>
        <begin position="735"/>
        <end position="768"/>
    </location>
</feature>
<dbReference type="Gene3D" id="3.30.1330.60">
    <property type="entry name" value="OmpA-like domain"/>
    <property type="match status" value="1"/>
</dbReference>
<comment type="caution">
    <text evidence="3">The sequence shown here is derived from an EMBL/GenBank/DDBJ whole genome shotgun (WGS) entry which is preliminary data.</text>
</comment>
<dbReference type="RefSeq" id="WP_184415299.1">
    <property type="nucleotide sequence ID" value="NZ_JACIGE010000021.1"/>
</dbReference>
<evidence type="ECO:0000256" key="2">
    <source>
        <dbReference type="SAM" id="Phobius"/>
    </source>
</evidence>
<dbReference type="PANTHER" id="PTHR30441">
    <property type="entry name" value="DUF748 DOMAIN-CONTAINING PROTEIN"/>
    <property type="match status" value="1"/>
</dbReference>
<organism evidence="3 4">
    <name type="scientific">Rhodocyclus tenuis</name>
    <name type="common">Rhodospirillum tenue</name>
    <dbReference type="NCBI Taxonomy" id="1066"/>
    <lineage>
        <taxon>Bacteria</taxon>
        <taxon>Pseudomonadati</taxon>
        <taxon>Pseudomonadota</taxon>
        <taxon>Betaproteobacteria</taxon>
        <taxon>Rhodocyclales</taxon>
        <taxon>Rhodocyclaceae</taxon>
        <taxon>Rhodocyclus</taxon>
    </lineage>
</organism>
<gene>
    <name evidence="3" type="ORF">GGD90_003567</name>
</gene>
<evidence type="ECO:0000256" key="1">
    <source>
        <dbReference type="SAM" id="MobiDB-lite"/>
    </source>
</evidence>
<dbReference type="GO" id="GO:0005886">
    <property type="term" value="C:plasma membrane"/>
    <property type="evidence" value="ECO:0007669"/>
    <property type="project" value="TreeGrafter"/>
</dbReference>
<dbReference type="InterPro" id="IPR052894">
    <property type="entry name" value="AsmA-related"/>
</dbReference>
<proteinExistence type="predicted"/>
<dbReference type="EMBL" id="JACIGE010000021">
    <property type="protein sequence ID" value="MBB4249163.1"/>
    <property type="molecule type" value="Genomic_DNA"/>
</dbReference>